<proteinExistence type="predicted"/>
<dbReference type="RefSeq" id="WP_241913801.1">
    <property type="nucleotide sequence ID" value="NZ_CP093326.1"/>
</dbReference>
<organism evidence="3 4">
    <name type="scientific">Arthrobacter sulfonylureivorans</name>
    <dbReference type="NCBI Taxonomy" id="2486855"/>
    <lineage>
        <taxon>Bacteria</taxon>
        <taxon>Bacillati</taxon>
        <taxon>Actinomycetota</taxon>
        <taxon>Actinomycetes</taxon>
        <taxon>Micrococcales</taxon>
        <taxon>Micrococcaceae</taxon>
        <taxon>Arthrobacter</taxon>
    </lineage>
</organism>
<evidence type="ECO:0000259" key="2">
    <source>
        <dbReference type="Pfam" id="PF08818"/>
    </source>
</evidence>
<evidence type="ECO:0000313" key="4">
    <source>
        <dbReference type="Proteomes" id="UP000829069"/>
    </source>
</evidence>
<accession>A0ABY3W5R3</accession>
<reference evidence="3 4" key="1">
    <citation type="submission" date="2022-03" db="EMBL/GenBank/DDBJ databases">
        <title>Isotopic signatures of nitrous oxide derived from detoxification processes.</title>
        <authorList>
            <person name="Behrendt U."/>
            <person name="Buchen C."/>
            <person name="Well R."/>
            <person name="Ulrich A."/>
            <person name="Rohe L."/>
            <person name="Kolb S."/>
            <person name="Schloter M."/>
            <person name="Horn M.A."/>
            <person name="Augustin J."/>
        </authorList>
    </citation>
    <scope>NUCLEOTIDE SEQUENCE [LARGE SCALE GENOMIC DNA]</scope>
    <source>
        <strain evidence="3 4">S4-C24</strain>
    </source>
</reference>
<dbReference type="Pfam" id="PF08818">
    <property type="entry name" value="DUF1801"/>
    <property type="match status" value="1"/>
</dbReference>
<dbReference type="InterPro" id="IPR014922">
    <property type="entry name" value="YdhG-like"/>
</dbReference>
<feature type="domain" description="YdhG-like" evidence="2">
    <location>
        <begin position="72"/>
        <end position="164"/>
    </location>
</feature>
<protein>
    <submittedName>
        <fullName evidence="3">DUF1801 domain-containing protein</fullName>
    </submittedName>
</protein>
<gene>
    <name evidence="3" type="ORF">MNQ99_17095</name>
</gene>
<sequence>MSGESQCHYRPVVLGTSVIFDGGDLSVQLSYDRRSPSLKMRPSPPPDVAKRETTMTASSISEYIDRYDGDVRDRLLSVYELIRSAVPDEAEESISWRMPTFKLGTEPLFFFTGTKRHIGFYPTPEAIAHFSTELAAYGTTEHLIQLRHDAPLPTELIREIIAWRLQQLPSDKV</sequence>
<dbReference type="Gene3D" id="3.90.1150.200">
    <property type="match status" value="1"/>
</dbReference>
<feature type="region of interest" description="Disordered" evidence="1">
    <location>
        <begin position="33"/>
        <end position="52"/>
    </location>
</feature>
<dbReference type="SUPFAM" id="SSF159888">
    <property type="entry name" value="YdhG-like"/>
    <property type="match status" value="1"/>
</dbReference>
<evidence type="ECO:0000256" key="1">
    <source>
        <dbReference type="SAM" id="MobiDB-lite"/>
    </source>
</evidence>
<name>A0ABY3W5R3_9MICC</name>
<evidence type="ECO:0000313" key="3">
    <source>
        <dbReference type="EMBL" id="UNK45609.1"/>
    </source>
</evidence>
<keyword evidence="4" id="KW-1185">Reference proteome</keyword>
<dbReference type="Proteomes" id="UP000829069">
    <property type="component" value="Chromosome"/>
</dbReference>
<dbReference type="EMBL" id="CP093326">
    <property type="protein sequence ID" value="UNK45609.1"/>
    <property type="molecule type" value="Genomic_DNA"/>
</dbReference>